<comment type="caution">
    <text evidence="1">The sequence shown here is derived from an EMBL/GenBank/DDBJ whole genome shotgun (WGS) entry which is preliminary data.</text>
</comment>
<evidence type="ECO:0000313" key="2">
    <source>
        <dbReference type="Proteomes" id="UP000285146"/>
    </source>
</evidence>
<gene>
    <name evidence="1" type="ORF">VPNG_02532</name>
</gene>
<accession>A0A423XHT6</accession>
<organism evidence="1 2">
    <name type="scientific">Cytospora leucostoma</name>
    <dbReference type="NCBI Taxonomy" id="1230097"/>
    <lineage>
        <taxon>Eukaryota</taxon>
        <taxon>Fungi</taxon>
        <taxon>Dikarya</taxon>
        <taxon>Ascomycota</taxon>
        <taxon>Pezizomycotina</taxon>
        <taxon>Sordariomycetes</taxon>
        <taxon>Sordariomycetidae</taxon>
        <taxon>Diaporthales</taxon>
        <taxon>Cytosporaceae</taxon>
        <taxon>Cytospora</taxon>
    </lineage>
</organism>
<name>A0A423XHT6_9PEZI</name>
<dbReference type="OrthoDB" id="5240948at2759"/>
<dbReference type="Proteomes" id="UP000285146">
    <property type="component" value="Unassembled WGS sequence"/>
</dbReference>
<keyword evidence="2" id="KW-1185">Reference proteome</keyword>
<dbReference type="EMBL" id="LKEB01000007">
    <property type="protein sequence ID" value="ROW15904.1"/>
    <property type="molecule type" value="Genomic_DNA"/>
</dbReference>
<dbReference type="AlphaFoldDB" id="A0A423XHT6"/>
<dbReference type="InParanoid" id="A0A423XHT6"/>
<proteinExistence type="predicted"/>
<sequence length="211" mass="24664">MIDFSLLYTCFTQENQQRILNFLYHWYLKTRSDVYLRVDSRTLALDNWGWGLALRWNLFREYEGQSLLVPLEDVNTLCRCLALCHASTARGHGNSWEEIALLVEWDLKDLERKYEGDRLLRMFGRGFNTGQSVWRRADRHAQPALQTFVLHIADFLMETHGIAEAGSGRGEEILGPEGRLREDNPIVEHFQFRLPRFHPVCVFEVPARSIP</sequence>
<protein>
    <submittedName>
        <fullName evidence="1">Uncharacterized protein</fullName>
    </submittedName>
</protein>
<reference evidence="1 2" key="1">
    <citation type="submission" date="2015-09" db="EMBL/GenBank/DDBJ databases">
        <title>Host preference determinants of Valsa canker pathogens revealed by comparative genomics.</title>
        <authorList>
            <person name="Yin Z."/>
            <person name="Huang L."/>
        </authorList>
    </citation>
    <scope>NUCLEOTIDE SEQUENCE [LARGE SCALE GENOMIC DNA]</scope>
    <source>
        <strain evidence="1 2">SXYLt</strain>
    </source>
</reference>
<evidence type="ECO:0000313" key="1">
    <source>
        <dbReference type="EMBL" id="ROW15904.1"/>
    </source>
</evidence>